<proteinExistence type="predicted"/>
<dbReference type="RefSeq" id="WP_307368425.1">
    <property type="nucleotide sequence ID" value="NZ_JAUSUW010000001.1"/>
</dbReference>
<evidence type="ECO:0000259" key="1">
    <source>
        <dbReference type="Pfam" id="PF24722"/>
    </source>
</evidence>
<reference evidence="2 3" key="1">
    <citation type="submission" date="2023-07" db="EMBL/GenBank/DDBJ databases">
        <title>Genomic Encyclopedia of Type Strains, Phase IV (KMG-IV): sequencing the most valuable type-strain genomes for metagenomic binning, comparative biology and taxonomic classification.</title>
        <authorList>
            <person name="Goeker M."/>
        </authorList>
    </citation>
    <scope>NUCLEOTIDE SEQUENCE [LARGE SCALE GENOMIC DNA]</scope>
    <source>
        <strain evidence="2 3">DSM 1111</strain>
    </source>
</reference>
<organism evidence="2 3">
    <name type="scientific">Peteryoungia aggregata LMG 23059</name>
    <dbReference type="NCBI Taxonomy" id="1368425"/>
    <lineage>
        <taxon>Bacteria</taxon>
        <taxon>Pseudomonadati</taxon>
        <taxon>Pseudomonadota</taxon>
        <taxon>Alphaproteobacteria</taxon>
        <taxon>Hyphomicrobiales</taxon>
        <taxon>Rhizobiaceae</taxon>
        <taxon>Peteryoungia</taxon>
    </lineage>
</organism>
<protein>
    <recommendedName>
        <fullName evidence="1">DUF7674 domain-containing protein</fullName>
    </recommendedName>
</protein>
<evidence type="ECO:0000313" key="3">
    <source>
        <dbReference type="Proteomes" id="UP001238496"/>
    </source>
</evidence>
<dbReference type="EMBL" id="JAUSUW010000001">
    <property type="protein sequence ID" value="MDQ0419272.1"/>
    <property type="molecule type" value="Genomic_DNA"/>
</dbReference>
<dbReference type="Proteomes" id="UP001238496">
    <property type="component" value="Unassembled WGS sequence"/>
</dbReference>
<sequence length="126" mass="13635">MNAIEFTNRLRILMPEFEEIEERLTLEFRPEPAGIVSLCAEAGWQIAANFHSIPNPGALFEVIEAAMASGDDTLSTAVATGLIEGLISSSDNRPGEWGMILPYLGVKSKAYADAWIEFTDTGSISA</sequence>
<evidence type="ECO:0000313" key="2">
    <source>
        <dbReference type="EMBL" id="MDQ0419272.1"/>
    </source>
</evidence>
<name>A0ABU0G3H6_9HYPH</name>
<feature type="domain" description="DUF7674" evidence="1">
    <location>
        <begin position="31"/>
        <end position="113"/>
    </location>
</feature>
<comment type="caution">
    <text evidence="2">The sequence shown here is derived from an EMBL/GenBank/DDBJ whole genome shotgun (WGS) entry which is preliminary data.</text>
</comment>
<dbReference type="InterPro" id="IPR056091">
    <property type="entry name" value="DUF7674"/>
</dbReference>
<keyword evidence="3" id="KW-1185">Reference proteome</keyword>
<accession>A0ABU0G3H6</accession>
<gene>
    <name evidence="2" type="ORF">J2045_000282</name>
</gene>
<dbReference type="Pfam" id="PF24722">
    <property type="entry name" value="DUF7674"/>
    <property type="match status" value="1"/>
</dbReference>